<evidence type="ECO:0000256" key="2">
    <source>
        <dbReference type="SAM" id="SignalP"/>
    </source>
</evidence>
<feature type="chain" id="PRO_5046652108" description="DUF4890 domain-containing protein" evidence="2">
    <location>
        <begin position="28"/>
        <end position="151"/>
    </location>
</feature>
<dbReference type="EMBL" id="BMFP01000001">
    <property type="protein sequence ID" value="GGG05053.1"/>
    <property type="molecule type" value="Genomic_DNA"/>
</dbReference>
<evidence type="ECO:0008006" key="5">
    <source>
        <dbReference type="Google" id="ProtNLM"/>
    </source>
</evidence>
<protein>
    <recommendedName>
        <fullName evidence="5">DUF4890 domain-containing protein</fullName>
    </recommendedName>
</protein>
<feature type="compositionally biased region" description="Low complexity" evidence="1">
    <location>
        <begin position="141"/>
        <end position="151"/>
    </location>
</feature>
<feature type="compositionally biased region" description="Basic and acidic residues" evidence="1">
    <location>
        <begin position="72"/>
        <end position="84"/>
    </location>
</feature>
<accession>A0ABQ1VY31</accession>
<gene>
    <name evidence="3" type="ORF">GCM10011323_07290</name>
</gene>
<dbReference type="Proteomes" id="UP000634043">
    <property type="component" value="Unassembled WGS sequence"/>
</dbReference>
<proteinExistence type="predicted"/>
<feature type="region of interest" description="Disordered" evidence="1">
    <location>
        <begin position="120"/>
        <end position="151"/>
    </location>
</feature>
<keyword evidence="4" id="KW-1185">Reference proteome</keyword>
<sequence length="151" mass="17060">MISFKRDMKKPVLATLLFAFAATAVFAQAPAQKAATTQSAPTTLEQRADEITAGMVKNLRLSPKQAAELKDVNRSSMKFAEEARKKHRDNPPKLAQQMDMISQTRLSQIKDILTEQQFAQYQSRREEKMGVPREARSNPSQGQGQQYNNNY</sequence>
<feature type="signal peptide" evidence="2">
    <location>
        <begin position="1"/>
        <end position="27"/>
    </location>
</feature>
<keyword evidence="2" id="KW-0732">Signal</keyword>
<feature type="region of interest" description="Disordered" evidence="1">
    <location>
        <begin position="72"/>
        <end position="97"/>
    </location>
</feature>
<evidence type="ECO:0000313" key="3">
    <source>
        <dbReference type="EMBL" id="GGG05053.1"/>
    </source>
</evidence>
<reference evidence="4" key="1">
    <citation type="journal article" date="2019" name="Int. J. Syst. Evol. Microbiol.">
        <title>The Global Catalogue of Microorganisms (GCM) 10K type strain sequencing project: providing services to taxonomists for standard genome sequencing and annotation.</title>
        <authorList>
            <consortium name="The Broad Institute Genomics Platform"/>
            <consortium name="The Broad Institute Genome Sequencing Center for Infectious Disease"/>
            <person name="Wu L."/>
            <person name="Ma J."/>
        </authorList>
    </citation>
    <scope>NUCLEOTIDE SEQUENCE [LARGE SCALE GENOMIC DNA]</scope>
    <source>
        <strain evidence="4">CGMCC 1.12749</strain>
    </source>
</reference>
<feature type="compositionally biased region" description="Basic and acidic residues" evidence="1">
    <location>
        <begin position="123"/>
        <end position="136"/>
    </location>
</feature>
<comment type="caution">
    <text evidence="3">The sequence shown here is derived from an EMBL/GenBank/DDBJ whole genome shotgun (WGS) entry which is preliminary data.</text>
</comment>
<name>A0ABQ1VY31_9BACT</name>
<evidence type="ECO:0000313" key="4">
    <source>
        <dbReference type="Proteomes" id="UP000634043"/>
    </source>
</evidence>
<evidence type="ECO:0000256" key="1">
    <source>
        <dbReference type="SAM" id="MobiDB-lite"/>
    </source>
</evidence>
<organism evidence="3 4">
    <name type="scientific">Pontibacter amylolyticus</name>
    <dbReference type="NCBI Taxonomy" id="1424080"/>
    <lineage>
        <taxon>Bacteria</taxon>
        <taxon>Pseudomonadati</taxon>
        <taxon>Bacteroidota</taxon>
        <taxon>Cytophagia</taxon>
        <taxon>Cytophagales</taxon>
        <taxon>Hymenobacteraceae</taxon>
        <taxon>Pontibacter</taxon>
    </lineage>
</organism>